<gene>
    <name evidence="1" type="ORF">JKK62_15180</name>
</gene>
<dbReference type="Pfam" id="PF12847">
    <property type="entry name" value="Methyltransf_18"/>
    <property type="match status" value="1"/>
</dbReference>
<keyword evidence="2" id="KW-1185">Reference proteome</keyword>
<accession>A0A934WU48</accession>
<dbReference type="PANTHER" id="PTHR38451">
    <property type="entry name" value="TRNA (ADENINE(22)-N(1))-METHYLTRANSFERASE"/>
    <property type="match status" value="1"/>
</dbReference>
<dbReference type="Gene3D" id="3.40.50.150">
    <property type="entry name" value="Vaccinia Virus protein VP39"/>
    <property type="match status" value="1"/>
</dbReference>
<keyword evidence="1" id="KW-0808">Transferase</keyword>
<dbReference type="GO" id="GO:0032259">
    <property type="term" value="P:methylation"/>
    <property type="evidence" value="ECO:0007669"/>
    <property type="project" value="UniProtKB-KW"/>
</dbReference>
<organism evidence="1 2">
    <name type="scientific">Ruminococcus difficilis</name>
    <dbReference type="NCBI Taxonomy" id="2763069"/>
    <lineage>
        <taxon>Bacteria</taxon>
        <taxon>Bacillati</taxon>
        <taxon>Bacillota</taxon>
        <taxon>Clostridia</taxon>
        <taxon>Eubacteriales</taxon>
        <taxon>Oscillospiraceae</taxon>
        <taxon>Ruminococcus</taxon>
    </lineage>
</organism>
<proteinExistence type="predicted"/>
<protein>
    <submittedName>
        <fullName evidence="1">SAM-dependent methyltransferase</fullName>
    </submittedName>
</protein>
<evidence type="ECO:0000313" key="1">
    <source>
        <dbReference type="EMBL" id="MBK6089967.1"/>
    </source>
</evidence>
<dbReference type="EMBL" id="JAEQMG010000163">
    <property type="protein sequence ID" value="MBK6089967.1"/>
    <property type="molecule type" value="Genomic_DNA"/>
</dbReference>
<evidence type="ECO:0000313" key="2">
    <source>
        <dbReference type="Proteomes" id="UP000633365"/>
    </source>
</evidence>
<name>A0A934WU48_9FIRM</name>
<dbReference type="InterPro" id="IPR029063">
    <property type="entry name" value="SAM-dependent_MTases_sf"/>
</dbReference>
<sequence>MSILKPHGRLSLCADFVREGSRLADIGTDHGYLPIALCQIGKIPSAIACDINPLPLRSAEENIAKFGLSKMIKTRLSDGLKALALDEVDDIVIAGMGGELIRDILAAAPWVKDEAKHLVLQPMTHHDDLIRWLYENGFDIERQAAVRDDGKAYTVLSTRFTGDKTDCDLYTAIVGKLDPRDENSRGFLSRSLQNLRNKSKGDQSLLPVVQQLEEALYEAE</sequence>
<comment type="caution">
    <text evidence="1">The sequence shown here is derived from an EMBL/GenBank/DDBJ whole genome shotgun (WGS) entry which is preliminary data.</text>
</comment>
<dbReference type="Proteomes" id="UP000633365">
    <property type="component" value="Unassembled WGS sequence"/>
</dbReference>
<reference evidence="1" key="1">
    <citation type="submission" date="2021-01" db="EMBL/GenBank/DDBJ databases">
        <title>Genome public.</title>
        <authorList>
            <person name="Liu C."/>
            <person name="Sun Q."/>
        </authorList>
    </citation>
    <scope>NUCLEOTIDE SEQUENCE</scope>
    <source>
        <strain evidence="1">M6</strain>
    </source>
</reference>
<dbReference type="AlphaFoldDB" id="A0A934WU48"/>
<keyword evidence="1" id="KW-0489">Methyltransferase</keyword>
<dbReference type="PANTHER" id="PTHR38451:SF1">
    <property type="entry name" value="TRNA (ADENINE(22)-N(1))-METHYLTRANSFERASE"/>
    <property type="match status" value="1"/>
</dbReference>
<dbReference type="GO" id="GO:0008168">
    <property type="term" value="F:methyltransferase activity"/>
    <property type="evidence" value="ECO:0007669"/>
    <property type="project" value="UniProtKB-KW"/>
</dbReference>
<dbReference type="RefSeq" id="WP_201428657.1">
    <property type="nucleotide sequence ID" value="NZ_JAEQMG010000163.1"/>
</dbReference>
<dbReference type="SUPFAM" id="SSF53335">
    <property type="entry name" value="S-adenosyl-L-methionine-dependent methyltransferases"/>
    <property type="match status" value="1"/>
</dbReference>